<dbReference type="PANTHER" id="PTHR34388:SF1">
    <property type="entry name" value="DNA POLYMERASE III SUBUNIT DELTA"/>
    <property type="match status" value="1"/>
</dbReference>
<keyword evidence="3" id="KW-0548">Nucleotidyltransferase</keyword>
<dbReference type="RefSeq" id="WP_038606385.1">
    <property type="nucleotide sequence ID" value="NZ_CP008944.1"/>
</dbReference>
<keyword evidence="2" id="KW-0808">Transferase</keyword>
<dbReference type="InterPro" id="IPR027417">
    <property type="entry name" value="P-loop_NTPase"/>
</dbReference>
<evidence type="ECO:0000256" key="1">
    <source>
        <dbReference type="ARBA" id="ARBA00012417"/>
    </source>
</evidence>
<dbReference type="Gene3D" id="3.40.50.300">
    <property type="entry name" value="P-loop containing nucleotide triphosphate hydrolases"/>
    <property type="match status" value="1"/>
</dbReference>
<proteinExistence type="inferred from homology"/>
<accession>A0ABM5QNV9</accession>
<evidence type="ECO:0000313" key="9">
    <source>
        <dbReference type="EMBL" id="AIG64538.1"/>
    </source>
</evidence>
<protein>
    <recommendedName>
        <fullName evidence="1">DNA-directed DNA polymerase</fullName>
        <ecNumber evidence="1">2.7.7.7</ecNumber>
    </recommendedName>
</protein>
<dbReference type="EMBL" id="CP008944">
    <property type="protein sequence ID" value="AIG64538.1"/>
    <property type="molecule type" value="Genomic_DNA"/>
</dbReference>
<dbReference type="Gene3D" id="1.20.272.10">
    <property type="match status" value="1"/>
</dbReference>
<dbReference type="NCBIfam" id="TIGR01128">
    <property type="entry name" value="holA"/>
    <property type="match status" value="1"/>
</dbReference>
<dbReference type="PANTHER" id="PTHR34388">
    <property type="entry name" value="DNA POLYMERASE III SUBUNIT DELTA"/>
    <property type="match status" value="1"/>
</dbReference>
<dbReference type="InterPro" id="IPR008921">
    <property type="entry name" value="DNA_pol3_clamp-load_cplx_C"/>
</dbReference>
<evidence type="ECO:0000259" key="8">
    <source>
        <dbReference type="Pfam" id="PF21694"/>
    </source>
</evidence>
<dbReference type="InterPro" id="IPR005790">
    <property type="entry name" value="DNA_polIII_delta"/>
</dbReference>
<organism evidence="9 10">
    <name type="scientific">Corynebacterium atypicum</name>
    <dbReference type="NCBI Taxonomy" id="191610"/>
    <lineage>
        <taxon>Bacteria</taxon>
        <taxon>Bacillati</taxon>
        <taxon>Actinomycetota</taxon>
        <taxon>Actinomycetes</taxon>
        <taxon>Mycobacteriales</taxon>
        <taxon>Corynebacteriaceae</taxon>
        <taxon>Corynebacterium</taxon>
    </lineage>
</organism>
<keyword evidence="10" id="KW-1185">Reference proteome</keyword>
<comment type="catalytic activity">
    <reaction evidence="7">
        <text>DNA(n) + a 2'-deoxyribonucleoside 5'-triphosphate = DNA(n+1) + diphosphate</text>
        <dbReference type="Rhea" id="RHEA:22508"/>
        <dbReference type="Rhea" id="RHEA-COMP:17339"/>
        <dbReference type="Rhea" id="RHEA-COMP:17340"/>
        <dbReference type="ChEBI" id="CHEBI:33019"/>
        <dbReference type="ChEBI" id="CHEBI:61560"/>
        <dbReference type="ChEBI" id="CHEBI:173112"/>
        <dbReference type="EC" id="2.7.7.7"/>
    </reaction>
</comment>
<feature type="domain" description="DNA polymerase III delta subunit-like C-terminal" evidence="8">
    <location>
        <begin position="192"/>
        <end position="307"/>
    </location>
</feature>
<dbReference type="Proteomes" id="UP000028504">
    <property type="component" value="Chromosome"/>
</dbReference>
<keyword evidence="5" id="KW-0239">DNA-directed DNA polymerase</keyword>
<dbReference type="Pfam" id="PF21694">
    <property type="entry name" value="DNA_pol3_delta_C"/>
    <property type="match status" value="1"/>
</dbReference>
<keyword evidence="4" id="KW-0235">DNA replication</keyword>
<dbReference type="NCBIfam" id="NF004165">
    <property type="entry name" value="PRK05629.1"/>
    <property type="match status" value="1"/>
</dbReference>
<sequence length="314" mass="33178">MFNQVHLIEGPDEFLAERARGQIVAQARTQLGEATVTDMAAGEMTDSEFLEVLSPSLFGDARVVVLHHAETASKAAAELIEKAAVDPGPGIVLVVMHSGAGRTKALAAKLRKIATVWSAAEVKRHQLTAWVNEEFRRHGAHVSPDVVHALLEGVGSDLRELATAISQLVADAQGEVTAAMVKTYYSGVAEVSSFDVADWAVSGQAGRAAAGARRALQLGASPVALAAALSNKIGMIARLYSTRGRVDEQALAKELRAHPFVIKKNLPIARRWSGDEVSQAVILMAELDAEVKGQGGEPGYAIEAAVQKIARLAG</sequence>
<dbReference type="SUPFAM" id="SSF48019">
    <property type="entry name" value="post-AAA+ oligomerization domain-like"/>
    <property type="match status" value="1"/>
</dbReference>
<comment type="similarity">
    <text evidence="6">Belongs to the DNA polymerase HolA subunit family.</text>
</comment>
<evidence type="ECO:0000256" key="5">
    <source>
        <dbReference type="ARBA" id="ARBA00022932"/>
    </source>
</evidence>
<evidence type="ECO:0000256" key="6">
    <source>
        <dbReference type="ARBA" id="ARBA00034754"/>
    </source>
</evidence>
<evidence type="ECO:0000256" key="4">
    <source>
        <dbReference type="ARBA" id="ARBA00022705"/>
    </source>
</evidence>
<evidence type="ECO:0000313" key="10">
    <source>
        <dbReference type="Proteomes" id="UP000028504"/>
    </source>
</evidence>
<dbReference type="Gene3D" id="1.10.8.60">
    <property type="match status" value="1"/>
</dbReference>
<dbReference type="SUPFAM" id="SSF52540">
    <property type="entry name" value="P-loop containing nucleoside triphosphate hydrolases"/>
    <property type="match status" value="1"/>
</dbReference>
<dbReference type="EC" id="2.7.7.7" evidence="1"/>
<evidence type="ECO:0000256" key="2">
    <source>
        <dbReference type="ARBA" id="ARBA00022679"/>
    </source>
</evidence>
<gene>
    <name evidence="9" type="ORF">CATYP_08025</name>
</gene>
<evidence type="ECO:0000256" key="3">
    <source>
        <dbReference type="ARBA" id="ARBA00022695"/>
    </source>
</evidence>
<name>A0ABM5QNV9_9CORY</name>
<reference evidence="9 10" key="1">
    <citation type="submission" date="2014-07" db="EMBL/GenBank/DDBJ databases">
        <title>Complete genome sequence of Corynebacterium atypicum DSM 44849: identifiction of the mycolic acid biosynthesis genes.</title>
        <authorList>
            <person name="Tippelt A."/>
            <person name="Mollmann S."/>
            <person name="Albersmeier A."/>
            <person name="Jaenicke S."/>
            <person name="Ruckert C."/>
            <person name="Tauch A."/>
        </authorList>
    </citation>
    <scope>NUCLEOTIDE SEQUENCE [LARGE SCALE GENOMIC DNA]</scope>
    <source>
        <strain evidence="9 10">R2070</strain>
    </source>
</reference>
<dbReference type="InterPro" id="IPR048466">
    <property type="entry name" value="DNA_pol3_delta-like_C"/>
</dbReference>
<evidence type="ECO:0000256" key="7">
    <source>
        <dbReference type="ARBA" id="ARBA00049244"/>
    </source>
</evidence>